<dbReference type="EMBL" id="CP150484">
    <property type="protein sequence ID" value="WYW18084.1"/>
    <property type="molecule type" value="Genomic_DNA"/>
</dbReference>
<accession>A0ACD5BFU5</accession>
<evidence type="ECO:0000313" key="1">
    <source>
        <dbReference type="EMBL" id="WYW18084.1"/>
    </source>
</evidence>
<reference evidence="1" key="1">
    <citation type="submission" date="2023-10" db="EMBL/GenBank/DDBJ databases">
        <title>Whole genome sequencing of actinobacterial strain Amycolatopsis sp. (BCA-696) identifies the underlying plant growth-promoting genes.</title>
        <authorList>
            <person name="Gandham P."/>
            <person name="Vadla N."/>
            <person name="Saji A."/>
            <person name="Srinivas V."/>
            <person name="Ruperao P."/>
            <person name="Selvanayagam S."/>
            <person name="Saxena R.K."/>
            <person name="Rathore A."/>
            <person name="Gopalakrishnan S."/>
            <person name="Thakur V."/>
        </authorList>
    </citation>
    <scope>NUCLEOTIDE SEQUENCE</scope>
    <source>
        <strain evidence="1">BCA-696</strain>
    </source>
</reference>
<sequence>MTVQKEDQQVTESSAPKEPREVFTEKVQRLVREGNVRRIVVKDTQERVILDVPVNAGIVAAVLAPVATAAGAITALAGPWSIAVERRGDPAAEEKPS</sequence>
<dbReference type="Proteomes" id="UP001456344">
    <property type="component" value="Chromosome"/>
</dbReference>
<name>A0ACD5BFU5_9PSEU</name>
<organism evidence="1 2">
    <name type="scientific">Amycolatopsis coloradensis</name>
    <dbReference type="NCBI Taxonomy" id="76021"/>
    <lineage>
        <taxon>Bacteria</taxon>
        <taxon>Bacillati</taxon>
        <taxon>Actinomycetota</taxon>
        <taxon>Actinomycetes</taxon>
        <taxon>Pseudonocardiales</taxon>
        <taxon>Pseudonocardiaceae</taxon>
        <taxon>Amycolatopsis</taxon>
    </lineage>
</organism>
<evidence type="ECO:0000313" key="2">
    <source>
        <dbReference type="Proteomes" id="UP001456344"/>
    </source>
</evidence>
<gene>
    <name evidence="1" type="ORF">LCL61_21305</name>
</gene>
<protein>
    <submittedName>
        <fullName evidence="1">DUF4342 domain-containing protein</fullName>
    </submittedName>
</protein>
<proteinExistence type="predicted"/>
<keyword evidence="2" id="KW-1185">Reference proteome</keyword>